<dbReference type="HOGENOM" id="CLU_020999_3_3_1"/>
<name>A0A0C3FKH4_PILCF</name>
<reference evidence="2 3" key="1">
    <citation type="submission" date="2014-04" db="EMBL/GenBank/DDBJ databases">
        <authorList>
            <consortium name="DOE Joint Genome Institute"/>
            <person name="Kuo A."/>
            <person name="Tarkka M."/>
            <person name="Buscot F."/>
            <person name="Kohler A."/>
            <person name="Nagy L.G."/>
            <person name="Floudas D."/>
            <person name="Copeland A."/>
            <person name="Barry K.W."/>
            <person name="Cichocki N."/>
            <person name="Veneault-Fourrey C."/>
            <person name="LaButti K."/>
            <person name="Lindquist E.A."/>
            <person name="Lipzen A."/>
            <person name="Lundell T."/>
            <person name="Morin E."/>
            <person name="Murat C."/>
            <person name="Sun H."/>
            <person name="Tunlid A."/>
            <person name="Henrissat B."/>
            <person name="Grigoriev I.V."/>
            <person name="Hibbett D.S."/>
            <person name="Martin F."/>
            <person name="Nordberg H.P."/>
            <person name="Cantor M.N."/>
            <person name="Hua S.X."/>
        </authorList>
    </citation>
    <scope>NUCLEOTIDE SEQUENCE [LARGE SCALE GENOMIC DNA]</scope>
    <source>
        <strain evidence="2 3">F 1598</strain>
    </source>
</reference>
<dbReference type="InterPro" id="IPR001810">
    <property type="entry name" value="F-box_dom"/>
</dbReference>
<accession>A0A0C3FKH4</accession>
<gene>
    <name evidence="2" type="ORF">PILCRDRAFT_822870</name>
</gene>
<reference evidence="3" key="2">
    <citation type="submission" date="2015-01" db="EMBL/GenBank/DDBJ databases">
        <title>Evolutionary Origins and Diversification of the Mycorrhizal Mutualists.</title>
        <authorList>
            <consortium name="DOE Joint Genome Institute"/>
            <consortium name="Mycorrhizal Genomics Consortium"/>
            <person name="Kohler A."/>
            <person name="Kuo A."/>
            <person name="Nagy L.G."/>
            <person name="Floudas D."/>
            <person name="Copeland A."/>
            <person name="Barry K.W."/>
            <person name="Cichocki N."/>
            <person name="Veneault-Fourrey C."/>
            <person name="LaButti K."/>
            <person name="Lindquist E.A."/>
            <person name="Lipzen A."/>
            <person name="Lundell T."/>
            <person name="Morin E."/>
            <person name="Murat C."/>
            <person name="Riley R."/>
            <person name="Ohm R."/>
            <person name="Sun H."/>
            <person name="Tunlid A."/>
            <person name="Henrissat B."/>
            <person name="Grigoriev I.V."/>
            <person name="Hibbett D.S."/>
            <person name="Martin F."/>
        </authorList>
    </citation>
    <scope>NUCLEOTIDE SEQUENCE [LARGE SCALE GENOMIC DNA]</scope>
    <source>
        <strain evidence="3">F 1598</strain>
    </source>
</reference>
<evidence type="ECO:0000313" key="2">
    <source>
        <dbReference type="EMBL" id="KIM80036.1"/>
    </source>
</evidence>
<sequence>MAAQNVNTQKPTFALENKIEEAHLDILQNTRDLEVIRLHLRSERKSLKHQIHSLSSLPNELLSAVFEHGHFRSRSSPPIEIALSQINRRFRAVAINTRVLWTRIEILLTTPFEKVLSYLQRSGSFALNLSFNIRINSGSRSEYDSELSDPLYIYPDVQWETIMDHMTRCRRLSGRFDRNSTMVLHHMVTSLHAVNVPLLQSLQIESPYEIAHDYDPGVYNNIFTGGTPSLTTVRIEGWGLHFCLPPLTTVTSLTIISASQMMLWSDLRDILSGNLALTCLVVGDVFGEYLPSELESSIILPSLQYLRIFVNDQDGTPFIDDVLLAISAPALACLFIDHVIQADLVNLPESYPQLRNPNRFPCLRRLIVSLLSGQEVSQPTWITFFNVFPHVTYFALRSDTDEVVRSDPFIALLGLSVDGPVSWNRPLVPVPELHTLAFHKISVNAATSLCDLVSTRAIAGRPLTSLLLPASILHDETFADSLDRLQALVDVREYQGDEKQVEGAGIWDYRS</sequence>
<evidence type="ECO:0000259" key="1">
    <source>
        <dbReference type="PROSITE" id="PS50181"/>
    </source>
</evidence>
<dbReference type="STRING" id="765440.A0A0C3FKH4"/>
<evidence type="ECO:0000313" key="3">
    <source>
        <dbReference type="Proteomes" id="UP000054166"/>
    </source>
</evidence>
<dbReference type="SUPFAM" id="SSF52058">
    <property type="entry name" value="L domain-like"/>
    <property type="match status" value="1"/>
</dbReference>
<keyword evidence="3" id="KW-1185">Reference proteome</keyword>
<organism evidence="2 3">
    <name type="scientific">Piloderma croceum (strain F 1598)</name>
    <dbReference type="NCBI Taxonomy" id="765440"/>
    <lineage>
        <taxon>Eukaryota</taxon>
        <taxon>Fungi</taxon>
        <taxon>Dikarya</taxon>
        <taxon>Basidiomycota</taxon>
        <taxon>Agaricomycotina</taxon>
        <taxon>Agaricomycetes</taxon>
        <taxon>Agaricomycetidae</taxon>
        <taxon>Atheliales</taxon>
        <taxon>Atheliaceae</taxon>
        <taxon>Piloderma</taxon>
    </lineage>
</organism>
<protein>
    <recommendedName>
        <fullName evidence="1">F-box domain-containing protein</fullName>
    </recommendedName>
</protein>
<dbReference type="Proteomes" id="UP000054166">
    <property type="component" value="Unassembled WGS sequence"/>
</dbReference>
<feature type="domain" description="F-box" evidence="1">
    <location>
        <begin position="51"/>
        <end position="104"/>
    </location>
</feature>
<dbReference type="InParanoid" id="A0A0C3FKH4"/>
<dbReference type="PROSITE" id="PS50181">
    <property type="entry name" value="FBOX"/>
    <property type="match status" value="1"/>
</dbReference>
<dbReference type="OrthoDB" id="3244423at2759"/>
<dbReference type="EMBL" id="KN833006">
    <property type="protein sequence ID" value="KIM80036.1"/>
    <property type="molecule type" value="Genomic_DNA"/>
</dbReference>
<dbReference type="AlphaFoldDB" id="A0A0C3FKH4"/>
<proteinExistence type="predicted"/>